<keyword evidence="3 7" id="KW-0132">Cell division</keyword>
<evidence type="ECO:0000313" key="8">
    <source>
        <dbReference type="Proteomes" id="UP000054804"/>
    </source>
</evidence>
<dbReference type="OrthoDB" id="3853096at2"/>
<comment type="subcellular location">
    <subcellularLocation>
        <location evidence="1">Cell septum</location>
    </subcellularLocation>
</comment>
<dbReference type="Gene3D" id="2.30.31.20">
    <property type="entry name" value="Sporulation-specific cell division protein SsgB"/>
    <property type="match status" value="1"/>
</dbReference>
<organism evidence="7 8">
    <name type="scientific">Streptomyces silvensis</name>
    <dbReference type="NCBI Taxonomy" id="1765722"/>
    <lineage>
        <taxon>Bacteria</taxon>
        <taxon>Bacillati</taxon>
        <taxon>Actinomycetota</taxon>
        <taxon>Actinomycetes</taxon>
        <taxon>Kitasatosporales</taxon>
        <taxon>Streptomycetaceae</taxon>
        <taxon>Streptomyces</taxon>
    </lineage>
</organism>
<name>A0A0W7X9T3_9ACTN</name>
<evidence type="ECO:0000256" key="6">
    <source>
        <dbReference type="ARBA" id="ARBA00023306"/>
    </source>
</evidence>
<accession>A0A0W7X9T3</accession>
<dbReference type="GO" id="GO:0030428">
    <property type="term" value="C:cell septum"/>
    <property type="evidence" value="ECO:0007669"/>
    <property type="project" value="UniProtKB-SubCell"/>
</dbReference>
<gene>
    <name evidence="7" type="ORF">AT728_04035</name>
</gene>
<evidence type="ECO:0000313" key="7">
    <source>
        <dbReference type="EMBL" id="KUF19553.1"/>
    </source>
</evidence>
<reference evidence="7 8" key="1">
    <citation type="submission" date="2015-12" db="EMBL/GenBank/DDBJ databases">
        <title>Draft genome sequence of Streptomyces silvensis ATCC 53525, a producer of novel hormone antagonists.</title>
        <authorList>
            <person name="Johnston C.W."/>
            <person name="Li Y."/>
            <person name="Magarvey N.A."/>
        </authorList>
    </citation>
    <scope>NUCLEOTIDE SEQUENCE [LARGE SCALE GENOMIC DNA]</scope>
    <source>
        <strain evidence="7 8">ATCC 53525</strain>
    </source>
</reference>
<evidence type="ECO:0000256" key="3">
    <source>
        <dbReference type="ARBA" id="ARBA00022618"/>
    </source>
</evidence>
<sequence length="126" mass="13533">MSAVEQYTRALLVTDSPDEHVVVPVALRYDAEADPQSVRVGLPGNQGSRLVGLPGGAEWVVARELLERGLRTPARSGDVTVWPCGRVQAVVEFHSPAGVAVMQFDSSALIRFLRRTRTAAASPVGR</sequence>
<dbReference type="InterPro" id="IPR038658">
    <property type="entry name" value="SsgB_sf"/>
</dbReference>
<dbReference type="EMBL" id="LOCL01000026">
    <property type="protein sequence ID" value="KUF19553.1"/>
    <property type="molecule type" value="Genomic_DNA"/>
</dbReference>
<dbReference type="RefSeq" id="WP_058846057.1">
    <property type="nucleotide sequence ID" value="NZ_LOCL01000026.1"/>
</dbReference>
<dbReference type="GO" id="GO:0030435">
    <property type="term" value="P:sporulation resulting in formation of a cellular spore"/>
    <property type="evidence" value="ECO:0007669"/>
    <property type="project" value="UniProtKB-KW"/>
</dbReference>
<evidence type="ECO:0000256" key="2">
    <source>
        <dbReference type="ARBA" id="ARBA00009323"/>
    </source>
</evidence>
<dbReference type="Proteomes" id="UP000054804">
    <property type="component" value="Unassembled WGS sequence"/>
</dbReference>
<comment type="similarity">
    <text evidence="2">Belongs to the SsgA family.</text>
</comment>
<dbReference type="InterPro" id="IPR006776">
    <property type="entry name" value="SsgB"/>
</dbReference>
<evidence type="ECO:0000256" key="4">
    <source>
        <dbReference type="ARBA" id="ARBA00022969"/>
    </source>
</evidence>
<dbReference type="STRING" id="1765722.AT728_04035"/>
<dbReference type="Pfam" id="PF04686">
    <property type="entry name" value="SsgA"/>
    <property type="match status" value="1"/>
</dbReference>
<keyword evidence="5" id="KW-0717">Septation</keyword>
<proteinExistence type="inferred from homology"/>
<dbReference type="AlphaFoldDB" id="A0A0W7X9T3"/>
<protein>
    <submittedName>
        <fullName evidence="7">Cell division protein</fullName>
    </submittedName>
</protein>
<evidence type="ECO:0000256" key="1">
    <source>
        <dbReference type="ARBA" id="ARBA00004431"/>
    </source>
</evidence>
<comment type="caution">
    <text evidence="7">The sequence shown here is derived from an EMBL/GenBank/DDBJ whole genome shotgun (WGS) entry which is preliminary data.</text>
</comment>
<evidence type="ECO:0000256" key="5">
    <source>
        <dbReference type="ARBA" id="ARBA00023210"/>
    </source>
</evidence>
<keyword evidence="6" id="KW-0131">Cell cycle</keyword>
<keyword evidence="4" id="KW-0749">Sporulation</keyword>
<keyword evidence="8" id="KW-1185">Reference proteome</keyword>
<dbReference type="GO" id="GO:0000917">
    <property type="term" value="P:division septum assembly"/>
    <property type="evidence" value="ECO:0007669"/>
    <property type="project" value="UniProtKB-KW"/>
</dbReference>